<dbReference type="Pfam" id="PF13458">
    <property type="entry name" value="Peripla_BP_6"/>
    <property type="match status" value="1"/>
</dbReference>
<comment type="similarity">
    <text evidence="1">Belongs to the leucine-binding protein family.</text>
</comment>
<evidence type="ECO:0000256" key="2">
    <source>
        <dbReference type="ARBA" id="ARBA00022729"/>
    </source>
</evidence>
<dbReference type="PANTHER" id="PTHR30483">
    <property type="entry name" value="LEUCINE-SPECIFIC-BINDING PROTEIN"/>
    <property type="match status" value="1"/>
</dbReference>
<gene>
    <name evidence="5" type="ORF">PSQ19_14035</name>
</gene>
<accession>A0ABY7YKL1</accession>
<dbReference type="InterPro" id="IPR028082">
    <property type="entry name" value="Peripla_BP_I"/>
</dbReference>
<feature type="domain" description="Leucine-binding protein" evidence="4">
    <location>
        <begin position="82"/>
        <end position="379"/>
    </location>
</feature>
<keyword evidence="6" id="KW-1185">Reference proteome</keyword>
<evidence type="ECO:0000313" key="6">
    <source>
        <dbReference type="Proteomes" id="UP001220530"/>
    </source>
</evidence>
<evidence type="ECO:0000259" key="4">
    <source>
        <dbReference type="Pfam" id="PF13458"/>
    </source>
</evidence>
<keyword evidence="3" id="KW-0029">Amino-acid transport</keyword>
<dbReference type="PANTHER" id="PTHR30483:SF6">
    <property type="entry name" value="PERIPLASMIC BINDING PROTEIN OF ABC TRANSPORTER FOR NATURAL AMINO ACIDS"/>
    <property type="match status" value="1"/>
</dbReference>
<evidence type="ECO:0000256" key="3">
    <source>
        <dbReference type="ARBA" id="ARBA00022970"/>
    </source>
</evidence>
<dbReference type="InterPro" id="IPR051010">
    <property type="entry name" value="BCAA_transport"/>
</dbReference>
<dbReference type="PROSITE" id="PS51257">
    <property type="entry name" value="PROKAR_LIPOPROTEIN"/>
    <property type="match status" value="1"/>
</dbReference>
<organism evidence="5 6">
    <name type="scientific">Devosia algicola</name>
    <dbReference type="NCBI Taxonomy" id="3026418"/>
    <lineage>
        <taxon>Bacteria</taxon>
        <taxon>Pseudomonadati</taxon>
        <taxon>Pseudomonadota</taxon>
        <taxon>Alphaproteobacteria</taxon>
        <taxon>Hyphomicrobiales</taxon>
        <taxon>Devosiaceae</taxon>
        <taxon>Devosia</taxon>
    </lineage>
</organism>
<protein>
    <submittedName>
        <fullName evidence="5">Penicillin-binding protein activator</fullName>
    </submittedName>
</protein>
<evidence type="ECO:0000313" key="5">
    <source>
        <dbReference type="EMBL" id="WDR01829.1"/>
    </source>
</evidence>
<proteinExistence type="inferred from homology"/>
<dbReference type="SUPFAM" id="SSF53822">
    <property type="entry name" value="Periplasmic binding protein-like I"/>
    <property type="match status" value="1"/>
</dbReference>
<name>A0ABY7YKL1_9HYPH</name>
<keyword evidence="2" id="KW-0732">Signal</keyword>
<dbReference type="RefSeq" id="WP_282218239.1">
    <property type="nucleotide sequence ID" value="NZ_CP118246.1"/>
</dbReference>
<dbReference type="CDD" id="cd06339">
    <property type="entry name" value="PBP1_YraM_LppC_lipoprotein-like"/>
    <property type="match status" value="1"/>
</dbReference>
<sequence length="423" mass="43266">MSRRCARAKRQKIFGWCLGGLAFAGLAGCAPGEYAIGSRTFNWPGPGLPQSNVPDTMANQIIPAGTTDTPIGGVGQNFGRGPVKVALLLPLSGDPGLSSVGTSMANGARLAMNYVETSSNISDNITVVLKDSSGSAGGAAEAASAAIAEGASLILGPLKANQVRAAGSVARAAGVPIIGFSNDASAAGPGVYLLSVLPENEVKRSLTLAQAQGRKGFAAVVPNTAFGRVQERAFNQATRSLGISPAAIYHFSNETEARSLTAQLVNQIANGQVDAVFLPDRGTAPSFGAMIEQGGIVRSAIAIIGSADWEGDMAIDNTSYLTGAIYPAVDPAGYSAIAADYQRMFGSAPHPLTTIAYTATILANASALSMATPRYDSATMTAPAGFRGRDGIFRFKPNGQADYALVVKQVVPGGSSVIDGPRL</sequence>
<dbReference type="InterPro" id="IPR028081">
    <property type="entry name" value="Leu-bd"/>
</dbReference>
<dbReference type="Proteomes" id="UP001220530">
    <property type="component" value="Chromosome"/>
</dbReference>
<reference evidence="5 6" key="1">
    <citation type="submission" date="2023-02" db="EMBL/GenBank/DDBJ databases">
        <title>Devosia algicola sp. nov., isolated from the phycosphere of marine algae.</title>
        <authorList>
            <person name="Kim J.M."/>
            <person name="Lee J.K."/>
            <person name="Choi B.J."/>
            <person name="Bayburt H."/>
            <person name="Jeon C.O."/>
        </authorList>
    </citation>
    <scope>NUCLEOTIDE SEQUENCE [LARGE SCALE GENOMIC DNA]</scope>
    <source>
        <strain evidence="5 6">G20-9</strain>
    </source>
</reference>
<dbReference type="Gene3D" id="3.40.50.2300">
    <property type="match status" value="2"/>
</dbReference>
<dbReference type="EMBL" id="CP118246">
    <property type="protein sequence ID" value="WDR01829.1"/>
    <property type="molecule type" value="Genomic_DNA"/>
</dbReference>
<evidence type="ECO:0000256" key="1">
    <source>
        <dbReference type="ARBA" id="ARBA00010062"/>
    </source>
</evidence>
<keyword evidence="3" id="KW-0813">Transport</keyword>